<dbReference type="InterPro" id="IPR003521">
    <property type="entry name" value="ICln"/>
</dbReference>
<protein>
    <recommendedName>
        <fullName evidence="9">Methylosome subunit pICln</fullName>
    </recommendedName>
</protein>
<dbReference type="GO" id="GO:0005681">
    <property type="term" value="C:spliceosomal complex"/>
    <property type="evidence" value="ECO:0007669"/>
    <property type="project" value="TreeGrafter"/>
</dbReference>
<dbReference type="GO" id="GO:0045292">
    <property type="term" value="P:mRNA cis splicing, via spliceosome"/>
    <property type="evidence" value="ECO:0007669"/>
    <property type="project" value="TreeGrafter"/>
</dbReference>
<keyword evidence="4" id="KW-0963">Cytoplasm</keyword>
<name>A0A4S4LPP0_9AGAM</name>
<feature type="region of interest" description="Disordered" evidence="6">
    <location>
        <begin position="203"/>
        <end position="244"/>
    </location>
</feature>
<dbReference type="InterPro" id="IPR011993">
    <property type="entry name" value="PH-like_dom_sf"/>
</dbReference>
<dbReference type="InterPro" id="IPR039924">
    <property type="entry name" value="ICln/Lot5/Saf5"/>
</dbReference>
<evidence type="ECO:0000313" key="8">
    <source>
        <dbReference type="Proteomes" id="UP000310158"/>
    </source>
</evidence>
<dbReference type="Gene3D" id="2.30.29.30">
    <property type="entry name" value="Pleckstrin-homology domain (PH domain)/Phosphotyrosine-binding domain (PTB)"/>
    <property type="match status" value="1"/>
</dbReference>
<dbReference type="PANTHER" id="PTHR21399:SF0">
    <property type="entry name" value="METHYLOSOME SUBUNIT PICLN"/>
    <property type="match status" value="1"/>
</dbReference>
<dbReference type="GO" id="GO:0034715">
    <property type="term" value="C:pICln-Sm protein complex"/>
    <property type="evidence" value="ECO:0007669"/>
    <property type="project" value="InterPro"/>
</dbReference>
<reference evidence="7 8" key="1">
    <citation type="submission" date="2019-02" db="EMBL/GenBank/DDBJ databases">
        <title>Genome sequencing of the rare red list fungi Bondarzewia mesenterica.</title>
        <authorList>
            <person name="Buettner E."/>
            <person name="Kellner H."/>
        </authorList>
    </citation>
    <scope>NUCLEOTIDE SEQUENCE [LARGE SCALE GENOMIC DNA]</scope>
    <source>
        <strain evidence="7 8">DSM 108281</strain>
    </source>
</reference>
<dbReference type="GO" id="GO:0005886">
    <property type="term" value="C:plasma membrane"/>
    <property type="evidence" value="ECO:0007669"/>
    <property type="project" value="InterPro"/>
</dbReference>
<dbReference type="OrthoDB" id="19714at2759"/>
<gene>
    <name evidence="7" type="ORF">EW146_g6040</name>
</gene>
<dbReference type="GO" id="GO:0034709">
    <property type="term" value="C:methylosome"/>
    <property type="evidence" value="ECO:0007669"/>
    <property type="project" value="InterPro"/>
</dbReference>
<feature type="compositionally biased region" description="Basic and acidic residues" evidence="6">
    <location>
        <begin position="203"/>
        <end position="212"/>
    </location>
</feature>
<sequence length="244" mass="26435">MPAVTLISAVPQYISSEEHRTLTGSTPASFNDIPSVLRHKEENVSIAFDPPVEAFSAEDGAQGTLYIIESVLVFMSSTGRGFQVEYPSITLHAISRAETGPFIYCQLDESAQDGQGQIAGESEEVSEMRELSIKTQNASSLEPIFESLSYCASLHPDPATDEDDLDDAFVDAGDFETFTGTEGEELSEVGRAALAHLESIIYDPHEQSRESENGAEVNGVKASHVHEDGRVSDEEEDKGDNNTT</sequence>
<evidence type="ECO:0000256" key="4">
    <source>
        <dbReference type="ARBA" id="ARBA00022490"/>
    </source>
</evidence>
<comment type="caution">
    <text evidence="7">The sequence shown here is derived from an EMBL/GenBank/DDBJ whole genome shotgun (WGS) entry which is preliminary data.</text>
</comment>
<evidence type="ECO:0000256" key="2">
    <source>
        <dbReference type="ARBA" id="ARBA00004496"/>
    </source>
</evidence>
<dbReference type="GO" id="GO:0005829">
    <property type="term" value="C:cytosol"/>
    <property type="evidence" value="ECO:0007669"/>
    <property type="project" value="InterPro"/>
</dbReference>
<dbReference type="PANTHER" id="PTHR21399">
    <property type="entry name" value="CHLORIDE CONDUCTANCE REGULATORY PROTEIN ICLN"/>
    <property type="match status" value="1"/>
</dbReference>
<evidence type="ECO:0000256" key="3">
    <source>
        <dbReference type="ARBA" id="ARBA00007054"/>
    </source>
</evidence>
<comment type="subcellular location">
    <subcellularLocation>
        <location evidence="2">Cytoplasm</location>
    </subcellularLocation>
    <subcellularLocation>
        <location evidence="1">Nucleus</location>
    </subcellularLocation>
</comment>
<dbReference type="EMBL" id="SGPL01000289">
    <property type="protein sequence ID" value="THH14266.1"/>
    <property type="molecule type" value="Genomic_DNA"/>
</dbReference>
<comment type="similarity">
    <text evidence="3">Belongs to the pICln (TC 1.A.47) family.</text>
</comment>
<dbReference type="GO" id="GO:0006884">
    <property type="term" value="P:cell volume homeostasis"/>
    <property type="evidence" value="ECO:0007669"/>
    <property type="project" value="InterPro"/>
</dbReference>
<dbReference type="Pfam" id="PF03517">
    <property type="entry name" value="Voldacs"/>
    <property type="match status" value="1"/>
</dbReference>
<dbReference type="PRINTS" id="PR01348">
    <property type="entry name" value="ICLNCHANNEL"/>
</dbReference>
<keyword evidence="5" id="KW-0539">Nucleus</keyword>
<accession>A0A4S4LPP0</accession>
<evidence type="ECO:0008006" key="9">
    <source>
        <dbReference type="Google" id="ProtNLM"/>
    </source>
</evidence>
<organism evidence="7 8">
    <name type="scientific">Bondarzewia mesenterica</name>
    <dbReference type="NCBI Taxonomy" id="1095465"/>
    <lineage>
        <taxon>Eukaryota</taxon>
        <taxon>Fungi</taxon>
        <taxon>Dikarya</taxon>
        <taxon>Basidiomycota</taxon>
        <taxon>Agaricomycotina</taxon>
        <taxon>Agaricomycetes</taxon>
        <taxon>Russulales</taxon>
        <taxon>Bondarzewiaceae</taxon>
        <taxon>Bondarzewia</taxon>
    </lineage>
</organism>
<evidence type="ECO:0000313" key="7">
    <source>
        <dbReference type="EMBL" id="THH14266.1"/>
    </source>
</evidence>
<proteinExistence type="inferred from homology"/>
<dbReference type="AlphaFoldDB" id="A0A4S4LPP0"/>
<evidence type="ECO:0000256" key="6">
    <source>
        <dbReference type="SAM" id="MobiDB-lite"/>
    </source>
</evidence>
<keyword evidence="8" id="KW-1185">Reference proteome</keyword>
<evidence type="ECO:0000256" key="1">
    <source>
        <dbReference type="ARBA" id="ARBA00004123"/>
    </source>
</evidence>
<dbReference type="GO" id="GO:0006821">
    <property type="term" value="P:chloride transport"/>
    <property type="evidence" value="ECO:0007669"/>
    <property type="project" value="InterPro"/>
</dbReference>
<dbReference type="Proteomes" id="UP000310158">
    <property type="component" value="Unassembled WGS sequence"/>
</dbReference>
<dbReference type="GO" id="GO:0000387">
    <property type="term" value="P:spliceosomal snRNP assembly"/>
    <property type="evidence" value="ECO:0007669"/>
    <property type="project" value="InterPro"/>
</dbReference>
<evidence type="ECO:0000256" key="5">
    <source>
        <dbReference type="ARBA" id="ARBA00023242"/>
    </source>
</evidence>